<keyword evidence="4" id="KW-1185">Reference proteome</keyword>
<keyword evidence="1" id="KW-0175">Coiled coil</keyword>
<evidence type="ECO:0008006" key="5">
    <source>
        <dbReference type="Google" id="ProtNLM"/>
    </source>
</evidence>
<dbReference type="EMBL" id="JAIWQS010000005">
    <property type="protein sequence ID" value="KAJ8764927.1"/>
    <property type="molecule type" value="Genomic_DNA"/>
</dbReference>
<sequence length="680" mass="77044">MEGKRVEKSGAGAAQKQETLWQKLGRGTVLVGTRGGPFACTPVRLWSSRSSALLNPIIIGDFCYNNKKDPSSFPLVPYSHPKNHHHTTTSSCVSVRKLGAALWEFQHYLLLSKMHRGMHHNVSNGGASDHRLRRHQNHHHVRREKGLDLSRFLADPGPSSPDQPESADNLRRHIAASLIQHHRSIERSNRALQPVSPASYDSSMEVATYNPAGTPSSSLDFRGRIGESHYNIKTSTELLKVLNRIWSLEEQHSSNMSLIKVLKTELEHTHMRVKELLRDQQADRREIDDLMKQIAEDKIVRKSKEQDRLHATIQSLRVELEDERKLRKRSEGLHRRLARELSEVKSTLSNALKGMETERKSRKLLEDLCDEFAKGIKDYEQEVHALKQRFDKDSVGRADDDRLILHISESWLDERMQMKLESNPDLAENNTVVEKLGFEIETFLKAKRTGSSKNKKMLRERRASMESVPLNEAVSAPQDVGDDEDSAGSDSHCFELNKPSNSVSNIHDAVDDHVNEIVKSDKAKKKLAAPEITRDRNPSSMQVKFKGQMAWATASIGNEKSQLNTEEVQGEWKAVDISRKSEKCDHAEVDEVHGLNSNHMTDKLRSHISSSETRNLHLEKDAGEASSSLTAPRNVSPVRQWMSKLTNHKTDVSESSTSFRSKLLEARSKGYRSRLKIFKG</sequence>
<comment type="caution">
    <text evidence="3">The sequence shown here is derived from an EMBL/GenBank/DDBJ whole genome shotgun (WGS) entry which is preliminary data.</text>
</comment>
<dbReference type="InterPro" id="IPR043424">
    <property type="entry name" value="BLT-like"/>
</dbReference>
<dbReference type="PANTHER" id="PTHR31071:SF59">
    <property type="entry name" value="INTRACELLULAR PROTEIN TRANSPORTER USO1-LIKE PROTEIN"/>
    <property type="match status" value="1"/>
</dbReference>
<dbReference type="AlphaFoldDB" id="A0AAV8TDS1"/>
<feature type="region of interest" description="Disordered" evidence="2">
    <location>
        <begin position="449"/>
        <end position="492"/>
    </location>
</feature>
<evidence type="ECO:0000256" key="2">
    <source>
        <dbReference type="SAM" id="MobiDB-lite"/>
    </source>
</evidence>
<feature type="region of interest" description="Disordered" evidence="2">
    <location>
        <begin position="125"/>
        <end position="168"/>
    </location>
</feature>
<proteinExistence type="predicted"/>
<evidence type="ECO:0000313" key="3">
    <source>
        <dbReference type="EMBL" id="KAJ8764927.1"/>
    </source>
</evidence>
<reference evidence="3 4" key="1">
    <citation type="submission" date="2021-09" db="EMBL/GenBank/DDBJ databases">
        <title>Genomic insights and catalytic innovation underlie evolution of tropane alkaloids biosynthesis.</title>
        <authorList>
            <person name="Wang Y.-J."/>
            <person name="Tian T."/>
            <person name="Huang J.-P."/>
            <person name="Huang S.-X."/>
        </authorList>
    </citation>
    <scope>NUCLEOTIDE SEQUENCE [LARGE SCALE GENOMIC DNA]</scope>
    <source>
        <strain evidence="3">KIB-2018</strain>
        <tissue evidence="3">Leaf</tissue>
    </source>
</reference>
<feature type="coiled-coil region" evidence="1">
    <location>
        <begin position="338"/>
        <end position="389"/>
    </location>
</feature>
<gene>
    <name evidence="3" type="ORF">K2173_010392</name>
</gene>
<feature type="compositionally biased region" description="Basic residues" evidence="2">
    <location>
        <begin position="449"/>
        <end position="459"/>
    </location>
</feature>
<dbReference type="Proteomes" id="UP001159364">
    <property type="component" value="Linkage Group LG05"/>
</dbReference>
<dbReference type="PANTHER" id="PTHR31071">
    <property type="entry name" value="GB|AAF24581.1"/>
    <property type="match status" value="1"/>
</dbReference>
<evidence type="ECO:0000256" key="1">
    <source>
        <dbReference type="SAM" id="Coils"/>
    </source>
</evidence>
<name>A0AAV8TDS1_9ROSI</name>
<organism evidence="3 4">
    <name type="scientific">Erythroxylum novogranatense</name>
    <dbReference type="NCBI Taxonomy" id="1862640"/>
    <lineage>
        <taxon>Eukaryota</taxon>
        <taxon>Viridiplantae</taxon>
        <taxon>Streptophyta</taxon>
        <taxon>Embryophyta</taxon>
        <taxon>Tracheophyta</taxon>
        <taxon>Spermatophyta</taxon>
        <taxon>Magnoliopsida</taxon>
        <taxon>eudicotyledons</taxon>
        <taxon>Gunneridae</taxon>
        <taxon>Pentapetalae</taxon>
        <taxon>rosids</taxon>
        <taxon>fabids</taxon>
        <taxon>Malpighiales</taxon>
        <taxon>Erythroxylaceae</taxon>
        <taxon>Erythroxylum</taxon>
    </lineage>
</organism>
<accession>A0AAV8TDS1</accession>
<feature type="compositionally biased region" description="Basic residues" evidence="2">
    <location>
        <begin position="131"/>
        <end position="143"/>
    </location>
</feature>
<protein>
    <recommendedName>
        <fullName evidence="5">Intracellular protein transporter USO1-like protein</fullName>
    </recommendedName>
</protein>
<evidence type="ECO:0000313" key="4">
    <source>
        <dbReference type="Proteomes" id="UP001159364"/>
    </source>
</evidence>